<dbReference type="Pfam" id="PF00069">
    <property type="entry name" value="Pkinase"/>
    <property type="match status" value="1"/>
</dbReference>
<dbReference type="InterPro" id="IPR036770">
    <property type="entry name" value="Ankyrin_rpt-contain_sf"/>
</dbReference>
<dbReference type="InterPro" id="IPR002110">
    <property type="entry name" value="Ankyrin_rpt"/>
</dbReference>
<dbReference type="PANTHER" id="PTHR44329:SF214">
    <property type="entry name" value="PROTEIN KINASE DOMAIN-CONTAINING PROTEIN"/>
    <property type="match status" value="1"/>
</dbReference>
<reference evidence="3 4" key="1">
    <citation type="submission" date="2024-04" db="EMBL/GenBank/DDBJ databases">
        <title>Tritrichomonas musculus Genome.</title>
        <authorList>
            <person name="Alves-Ferreira E."/>
            <person name="Grigg M."/>
            <person name="Lorenzi H."/>
            <person name="Galac M."/>
        </authorList>
    </citation>
    <scope>NUCLEOTIDE SEQUENCE [LARGE SCALE GENOMIC DNA]</scope>
    <source>
        <strain evidence="3 4">EAF2021</strain>
    </source>
</reference>
<dbReference type="SMART" id="SM00220">
    <property type="entry name" value="S_TKc"/>
    <property type="match status" value="1"/>
</dbReference>
<dbReference type="SMART" id="SM00248">
    <property type="entry name" value="ANK"/>
    <property type="match status" value="7"/>
</dbReference>
<gene>
    <name evidence="3" type="ORF">M9Y10_027599</name>
</gene>
<dbReference type="InterPro" id="IPR000719">
    <property type="entry name" value="Prot_kinase_dom"/>
</dbReference>
<evidence type="ECO:0000256" key="1">
    <source>
        <dbReference type="ARBA" id="ARBA00005843"/>
    </source>
</evidence>
<accession>A0ABR2H4T7</accession>
<name>A0ABR2H4T7_9EUKA</name>
<dbReference type="SUPFAM" id="SSF56112">
    <property type="entry name" value="Protein kinase-like (PK-like)"/>
    <property type="match status" value="1"/>
</dbReference>
<dbReference type="Gene3D" id="1.10.510.10">
    <property type="entry name" value="Transferase(Phosphotransferase) domain 1"/>
    <property type="match status" value="1"/>
</dbReference>
<proteinExistence type="inferred from homology"/>
<dbReference type="PROSITE" id="PS00108">
    <property type="entry name" value="PROTEIN_KINASE_ST"/>
    <property type="match status" value="1"/>
</dbReference>
<dbReference type="InterPro" id="IPR008271">
    <property type="entry name" value="Ser/Thr_kinase_AS"/>
</dbReference>
<evidence type="ECO:0000313" key="4">
    <source>
        <dbReference type="Proteomes" id="UP001470230"/>
    </source>
</evidence>
<dbReference type="Proteomes" id="UP001470230">
    <property type="component" value="Unassembled WGS sequence"/>
</dbReference>
<dbReference type="PROSITE" id="PS50011">
    <property type="entry name" value="PROTEIN_KINASE_DOM"/>
    <property type="match status" value="1"/>
</dbReference>
<dbReference type="SUPFAM" id="SSF48403">
    <property type="entry name" value="Ankyrin repeat"/>
    <property type="match status" value="1"/>
</dbReference>
<dbReference type="PANTHER" id="PTHR44329">
    <property type="entry name" value="SERINE/THREONINE-PROTEIN KINASE TNNI3K-RELATED"/>
    <property type="match status" value="1"/>
</dbReference>
<dbReference type="Pfam" id="PF00023">
    <property type="entry name" value="Ank"/>
    <property type="match status" value="3"/>
</dbReference>
<evidence type="ECO:0000313" key="3">
    <source>
        <dbReference type="EMBL" id="KAK8840777.1"/>
    </source>
</evidence>
<keyword evidence="4" id="KW-1185">Reference proteome</keyword>
<organism evidence="3 4">
    <name type="scientific">Tritrichomonas musculus</name>
    <dbReference type="NCBI Taxonomy" id="1915356"/>
    <lineage>
        <taxon>Eukaryota</taxon>
        <taxon>Metamonada</taxon>
        <taxon>Parabasalia</taxon>
        <taxon>Tritrichomonadida</taxon>
        <taxon>Tritrichomonadidae</taxon>
        <taxon>Tritrichomonas</taxon>
    </lineage>
</organism>
<comment type="caution">
    <text evidence="3">The sequence shown here is derived from an EMBL/GenBank/DDBJ whole genome shotgun (WGS) entry which is preliminary data.</text>
</comment>
<dbReference type="Gene3D" id="1.25.40.20">
    <property type="entry name" value="Ankyrin repeat-containing domain"/>
    <property type="match status" value="2"/>
</dbReference>
<feature type="domain" description="Protein kinase" evidence="2">
    <location>
        <begin position="14"/>
        <end position="305"/>
    </location>
</feature>
<sequence>MFFKNIFFNSNDYTTTDKKIKNGTFGTVHIINNKFDHLEYCAKFLHIEENTDQNEETILIQEFYTQSTLIHPSIVKILGINFRSIIDLTRYQPIILTKYYKNGSLRDIFEKRKRNINDENWTITKRYIFILGVVDAMKYIHDHDILHIDLKPENILIDENYFPKVCDFGLSICFPKLYYQSMKSNLNNSFYLPPEMILDNGYGKGVDVYAFSMIAYELLTDKEPYFDLQNNNKNPSLEDLWKRICQGTRPKFTENVPEKMIKLISQCWSQNPEERPSFSDIFQQLTSDLSFYPDEINREEIHEYISKVLNQPNVQIFDKDYQRRDTVIELLFKACESDDVTLAKEILSNPNFDVNKRLTFISHEEVKETTEKNALHVAIEKQKYKIVELLLSRPEIDVNAKYTYLREDPKTGFDGSEEKTALHIDIDKRNLIITKLLLNHPGIDVNAQLRFIKNSKDKISEKTALHLAIEKWDDIILRILLGHPKINVNAIYRSVSTGSNSNYSSKMGKEKEVIFEKTALYMLISFNEKEKAELLLNNPEVDTNILYKEIHKYDCSEPKDKFDPTHTIERTALYLATYKNNIQVVRKLLSHSKTNPNIFSKECFFDFEKYKEYEESQTKGKDYKGKDEYYNKMEYTALHLAAEKNYLEIAQLLLASPEIDI</sequence>
<evidence type="ECO:0000259" key="2">
    <source>
        <dbReference type="PROSITE" id="PS50011"/>
    </source>
</evidence>
<comment type="similarity">
    <text evidence="1">Belongs to the protein kinase superfamily. TKL Ser/Thr protein kinase family.</text>
</comment>
<dbReference type="InterPro" id="IPR011009">
    <property type="entry name" value="Kinase-like_dom_sf"/>
</dbReference>
<dbReference type="InterPro" id="IPR051681">
    <property type="entry name" value="Ser/Thr_Kinases-Pseudokinases"/>
</dbReference>
<dbReference type="InterPro" id="IPR001245">
    <property type="entry name" value="Ser-Thr/Tyr_kinase_cat_dom"/>
</dbReference>
<protein>
    <recommendedName>
        <fullName evidence="2">Protein kinase domain-containing protein</fullName>
    </recommendedName>
</protein>
<dbReference type="EMBL" id="JAPFFF010000043">
    <property type="protein sequence ID" value="KAK8840777.1"/>
    <property type="molecule type" value="Genomic_DNA"/>
</dbReference>
<dbReference type="PRINTS" id="PR00109">
    <property type="entry name" value="TYRKINASE"/>
</dbReference>